<protein>
    <recommendedName>
        <fullName evidence="1">Transglutaminase-like domain-containing protein</fullName>
    </recommendedName>
</protein>
<dbReference type="InterPro" id="IPR038765">
    <property type="entry name" value="Papain-like_cys_pep_sf"/>
</dbReference>
<organism evidence="2">
    <name type="scientific">bioreactor metagenome</name>
    <dbReference type="NCBI Taxonomy" id="1076179"/>
    <lineage>
        <taxon>unclassified sequences</taxon>
        <taxon>metagenomes</taxon>
        <taxon>ecological metagenomes</taxon>
    </lineage>
</organism>
<dbReference type="InterPro" id="IPR002931">
    <property type="entry name" value="Transglutaminase-like"/>
</dbReference>
<evidence type="ECO:0000313" key="2">
    <source>
        <dbReference type="EMBL" id="MPM87738.1"/>
    </source>
</evidence>
<gene>
    <name evidence="2" type="ORF">SDC9_134838</name>
</gene>
<feature type="domain" description="Transglutaminase-like" evidence="1">
    <location>
        <begin position="50"/>
        <end position="112"/>
    </location>
</feature>
<evidence type="ECO:0000259" key="1">
    <source>
        <dbReference type="SMART" id="SM00460"/>
    </source>
</evidence>
<dbReference type="Pfam" id="PF01841">
    <property type="entry name" value="Transglut_core"/>
    <property type="match status" value="1"/>
</dbReference>
<reference evidence="2" key="1">
    <citation type="submission" date="2019-08" db="EMBL/GenBank/DDBJ databases">
        <authorList>
            <person name="Kucharzyk K."/>
            <person name="Murdoch R.W."/>
            <person name="Higgins S."/>
            <person name="Loffler F."/>
        </authorList>
    </citation>
    <scope>NUCLEOTIDE SEQUENCE</scope>
</reference>
<sequence length="145" mass="15903">MAKGAELTADKSEMLDKVDAVYTYIINNFSYDKEKAKTVKSGYLPDLDAVLAAGKGICFDYSAVMTAMLRSQGIPTKLVVGYAGKAYHSWISVYSEDTGWVEGVIFFDGSTWKLMDPTFASSGKSSEAIMNYIGDGTNYTAKYLY</sequence>
<dbReference type="Gene3D" id="3.10.620.30">
    <property type="match status" value="1"/>
</dbReference>
<dbReference type="PANTHER" id="PTHR33490">
    <property type="entry name" value="BLR5614 PROTEIN-RELATED"/>
    <property type="match status" value="1"/>
</dbReference>
<dbReference type="AlphaFoldDB" id="A0A645DFD2"/>
<proteinExistence type="predicted"/>
<dbReference type="EMBL" id="VSSQ01035507">
    <property type="protein sequence ID" value="MPM87738.1"/>
    <property type="molecule type" value="Genomic_DNA"/>
</dbReference>
<accession>A0A645DFD2</accession>
<dbReference type="SMART" id="SM00460">
    <property type="entry name" value="TGc"/>
    <property type="match status" value="1"/>
</dbReference>
<comment type="caution">
    <text evidence="2">The sequence shown here is derived from an EMBL/GenBank/DDBJ whole genome shotgun (WGS) entry which is preliminary data.</text>
</comment>
<name>A0A645DFD2_9ZZZZ</name>
<dbReference type="SUPFAM" id="SSF54001">
    <property type="entry name" value="Cysteine proteinases"/>
    <property type="match status" value="1"/>
</dbReference>
<dbReference type="PANTHER" id="PTHR33490:SF6">
    <property type="entry name" value="SLL1049 PROTEIN"/>
    <property type="match status" value="1"/>
</dbReference>